<evidence type="ECO:0000313" key="3">
    <source>
        <dbReference type="EMBL" id="GGK60627.1"/>
    </source>
</evidence>
<proteinExistence type="inferred from homology"/>
<dbReference type="AlphaFoldDB" id="A0AA37BEV4"/>
<evidence type="ECO:0000256" key="2">
    <source>
        <dbReference type="SAM" id="MobiDB-lite"/>
    </source>
</evidence>
<dbReference type="PANTHER" id="PTHR33383:SF1">
    <property type="entry name" value="MEMBRANE PROTEIN INSERTION EFFICIENCY FACTOR-RELATED"/>
    <property type="match status" value="1"/>
</dbReference>
<name>A0AA37BEV4_9ACTN</name>
<comment type="function">
    <text evidence="1">Could be involved in insertion of integral membrane proteins into the membrane.</text>
</comment>
<dbReference type="PANTHER" id="PTHR33383">
    <property type="entry name" value="MEMBRANE PROTEIN INSERTION EFFICIENCY FACTOR-RELATED"/>
    <property type="match status" value="1"/>
</dbReference>
<dbReference type="Pfam" id="PF01809">
    <property type="entry name" value="YidD"/>
    <property type="match status" value="1"/>
</dbReference>
<evidence type="ECO:0000313" key="4">
    <source>
        <dbReference type="Proteomes" id="UP000627984"/>
    </source>
</evidence>
<comment type="similarity">
    <text evidence="1">Belongs to the UPF0161 family.</text>
</comment>
<comment type="caution">
    <text evidence="3">The sequence shown here is derived from an EMBL/GenBank/DDBJ whole genome shotgun (WGS) entry which is preliminary data.</text>
</comment>
<dbReference type="InterPro" id="IPR002696">
    <property type="entry name" value="Membr_insert_effic_factor_YidD"/>
</dbReference>
<feature type="region of interest" description="Disordered" evidence="2">
    <location>
        <begin position="74"/>
        <end position="94"/>
    </location>
</feature>
<organism evidence="3 4">
    <name type="scientific">Planomonospora parontospora</name>
    <dbReference type="NCBI Taxonomy" id="58119"/>
    <lineage>
        <taxon>Bacteria</taxon>
        <taxon>Bacillati</taxon>
        <taxon>Actinomycetota</taxon>
        <taxon>Actinomycetes</taxon>
        <taxon>Streptosporangiales</taxon>
        <taxon>Streptosporangiaceae</taxon>
        <taxon>Planomonospora</taxon>
    </lineage>
</organism>
<reference evidence="3" key="1">
    <citation type="journal article" date="2014" name="Int. J. Syst. Evol. Microbiol.">
        <title>Complete genome sequence of Corynebacterium casei LMG S-19264T (=DSM 44701T), isolated from a smear-ripened cheese.</title>
        <authorList>
            <consortium name="US DOE Joint Genome Institute (JGI-PGF)"/>
            <person name="Walter F."/>
            <person name="Albersmeier A."/>
            <person name="Kalinowski J."/>
            <person name="Ruckert C."/>
        </authorList>
    </citation>
    <scope>NUCLEOTIDE SEQUENCE</scope>
    <source>
        <strain evidence="3">JCM 3093</strain>
    </source>
</reference>
<dbReference type="HAMAP" id="MF_00386">
    <property type="entry name" value="UPF0161_YidD"/>
    <property type="match status" value="1"/>
</dbReference>
<comment type="subcellular location">
    <subcellularLocation>
        <location evidence="1">Cell membrane</location>
        <topology evidence="1">Peripheral membrane protein</topology>
        <orientation evidence="1">Cytoplasmic side</orientation>
    </subcellularLocation>
</comment>
<dbReference type="GO" id="GO:0005886">
    <property type="term" value="C:plasma membrane"/>
    <property type="evidence" value="ECO:0007669"/>
    <property type="project" value="UniProtKB-SubCell"/>
</dbReference>
<dbReference type="NCBIfam" id="TIGR00278">
    <property type="entry name" value="membrane protein insertion efficiency factor YidD"/>
    <property type="match status" value="1"/>
</dbReference>
<dbReference type="EMBL" id="BMQD01000005">
    <property type="protein sequence ID" value="GGK60627.1"/>
    <property type="molecule type" value="Genomic_DNA"/>
</dbReference>
<dbReference type="Proteomes" id="UP000627984">
    <property type="component" value="Unassembled WGS sequence"/>
</dbReference>
<dbReference type="SMART" id="SM01234">
    <property type="entry name" value="Haemolytic"/>
    <property type="match status" value="1"/>
</dbReference>
<sequence length="94" mass="10219">MTMTAQQTAGASPAARTLMAPIRFYRAFVSPLLGPRCRFHPSCSAYGLEAIAVHGALRGTWLTIRRIGRCHPFHPGGLDPVPPRPVRSHETQGS</sequence>
<keyword evidence="1" id="KW-0472">Membrane</keyword>
<evidence type="ECO:0000256" key="1">
    <source>
        <dbReference type="HAMAP-Rule" id="MF_00386"/>
    </source>
</evidence>
<keyword evidence="1" id="KW-1003">Cell membrane</keyword>
<gene>
    <name evidence="3" type="ORF">GCM10010126_20220</name>
</gene>
<protein>
    <recommendedName>
        <fullName evidence="1">Putative membrane protein insertion efficiency factor</fullName>
    </recommendedName>
</protein>
<reference evidence="3" key="2">
    <citation type="submission" date="2022-09" db="EMBL/GenBank/DDBJ databases">
        <authorList>
            <person name="Sun Q."/>
            <person name="Ohkuma M."/>
        </authorList>
    </citation>
    <scope>NUCLEOTIDE SEQUENCE</scope>
    <source>
        <strain evidence="3">JCM 3093</strain>
    </source>
</reference>
<accession>A0AA37BEV4</accession>